<dbReference type="EMBL" id="JARAOO010000001">
    <property type="protein sequence ID" value="KAJ7982005.1"/>
    <property type="molecule type" value="Genomic_DNA"/>
</dbReference>
<keyword evidence="2" id="KW-1185">Reference proteome</keyword>
<sequence length="239" mass="26846">MAGSGLPHLGLTTQFSAAIVQFPASDGALLRSGLDSARLYFNQRAAYFPPDIIHTNDSREWRKTSGYYAEPHLWQETYDYRPGLTPLEPGNSMEFPPPADKAGLHIRDFHGRWILVDGDLGPQEAVVFPGLALHQATAGYVNPALHKTEISNMQDNIYGRCSLAFKIMPKSMTNLSCSEMRAPGHGVEAQFQLPVPVDDFMQRSHLIDQIFNRPSLQCFNFPTAQDRSMKPLMRRKKQN</sequence>
<accession>A0AAD7QI93</accession>
<comment type="caution">
    <text evidence="1">The sequence shown here is derived from an EMBL/GenBank/DDBJ whole genome shotgun (WGS) entry which is preliminary data.</text>
</comment>
<reference evidence="1 2" key="1">
    <citation type="journal article" date="2023" name="Science">
        <title>Elucidation of the pathway for biosynthesis of saponin adjuvants from the soapbark tree.</title>
        <authorList>
            <person name="Reed J."/>
            <person name="Orme A."/>
            <person name="El-Demerdash A."/>
            <person name="Owen C."/>
            <person name="Martin L.B.B."/>
            <person name="Misra R.C."/>
            <person name="Kikuchi S."/>
            <person name="Rejzek M."/>
            <person name="Martin A.C."/>
            <person name="Harkess A."/>
            <person name="Leebens-Mack J."/>
            <person name="Louveau T."/>
            <person name="Stephenson M.J."/>
            <person name="Osbourn A."/>
        </authorList>
    </citation>
    <scope>NUCLEOTIDE SEQUENCE [LARGE SCALE GENOMIC DNA]</scope>
    <source>
        <strain evidence="1">S10</strain>
    </source>
</reference>
<dbReference type="AlphaFoldDB" id="A0AAD7QI93"/>
<dbReference type="Proteomes" id="UP001163823">
    <property type="component" value="Chromosome 1"/>
</dbReference>
<dbReference type="InterPro" id="IPR027443">
    <property type="entry name" value="IPNS-like_sf"/>
</dbReference>
<organism evidence="1 2">
    <name type="scientific">Quillaja saponaria</name>
    <name type="common">Soap bark tree</name>
    <dbReference type="NCBI Taxonomy" id="32244"/>
    <lineage>
        <taxon>Eukaryota</taxon>
        <taxon>Viridiplantae</taxon>
        <taxon>Streptophyta</taxon>
        <taxon>Embryophyta</taxon>
        <taxon>Tracheophyta</taxon>
        <taxon>Spermatophyta</taxon>
        <taxon>Magnoliopsida</taxon>
        <taxon>eudicotyledons</taxon>
        <taxon>Gunneridae</taxon>
        <taxon>Pentapetalae</taxon>
        <taxon>rosids</taxon>
        <taxon>fabids</taxon>
        <taxon>Fabales</taxon>
        <taxon>Quillajaceae</taxon>
        <taxon>Quillaja</taxon>
    </lineage>
</organism>
<dbReference type="PANTHER" id="PTHR33644:SF2">
    <property type="entry name" value="2-OXOGLUTARATE (2OG) AND FE(II)-DEPENDENT OXYGENASE SUPERFAMILY PROTEIN"/>
    <property type="match status" value="1"/>
</dbReference>
<evidence type="ECO:0000313" key="2">
    <source>
        <dbReference type="Proteomes" id="UP001163823"/>
    </source>
</evidence>
<gene>
    <name evidence="1" type="ORF">O6P43_001184</name>
</gene>
<evidence type="ECO:0000313" key="1">
    <source>
        <dbReference type="EMBL" id="KAJ7982005.1"/>
    </source>
</evidence>
<proteinExistence type="predicted"/>
<protein>
    <submittedName>
        <fullName evidence="1">2-oxoglutarate (2OG) and Fe(II)-dependent oxygenase superfamily protein</fullName>
    </submittedName>
</protein>
<dbReference type="KEGG" id="qsa:O6P43_001184"/>
<name>A0AAD7QI93_QUISA</name>
<dbReference type="Gene3D" id="2.60.120.330">
    <property type="entry name" value="B-lactam Antibiotic, Isopenicillin N Synthase, Chain"/>
    <property type="match status" value="1"/>
</dbReference>
<dbReference type="PANTHER" id="PTHR33644">
    <property type="entry name" value="U-BOX DOMAIN-CONTAINING PROTEIN 62-RELATED"/>
    <property type="match status" value="1"/>
</dbReference>